<dbReference type="InParanoid" id="A0A1M6EL16"/>
<accession>A0A1M6EL16</accession>
<organism evidence="2 3">
    <name type="scientific">Rubritalea squalenifaciens DSM 18772</name>
    <dbReference type="NCBI Taxonomy" id="1123071"/>
    <lineage>
        <taxon>Bacteria</taxon>
        <taxon>Pseudomonadati</taxon>
        <taxon>Verrucomicrobiota</taxon>
        <taxon>Verrucomicrobiia</taxon>
        <taxon>Verrucomicrobiales</taxon>
        <taxon>Rubritaleaceae</taxon>
        <taxon>Rubritalea</taxon>
    </lineage>
</organism>
<feature type="compositionally biased region" description="Low complexity" evidence="1">
    <location>
        <begin position="149"/>
        <end position="161"/>
    </location>
</feature>
<protein>
    <submittedName>
        <fullName evidence="2">Uncharacterized protein</fullName>
    </submittedName>
</protein>
<gene>
    <name evidence="2" type="ORF">SAMN02745181_1056</name>
</gene>
<sequence length="264" mass="29006">MKSSSILLLLVLVGAGYVLYPMALPIMENAGLVAKAEKPSEDEEVVKELEPAPVVEVDLTGVTPEDFPDEVQLLVPVKLQIPGMEEPMVLKKGAMVEPVRLQGDSLIFKPKMVSVNAKIPIDDTNFKALIKPILEVKRRNEAEEKARLAAQENEANEAVVPEPMPEPKPEPQPEPKAAQLSEAAVIDLMKSSIAAGAIKEFTADKVLGWKLEGEEEIDGQEYQVGLIIYNADTIFGEQKHEVKALILDGKIKKWIWAQTGVEVR</sequence>
<evidence type="ECO:0000313" key="2">
    <source>
        <dbReference type="EMBL" id="SHI86187.1"/>
    </source>
</evidence>
<evidence type="ECO:0000313" key="3">
    <source>
        <dbReference type="Proteomes" id="UP000184510"/>
    </source>
</evidence>
<dbReference type="STRING" id="1123071.SAMN02745181_1056"/>
<dbReference type="AlphaFoldDB" id="A0A1M6EL16"/>
<feature type="region of interest" description="Disordered" evidence="1">
    <location>
        <begin position="144"/>
        <end position="178"/>
    </location>
</feature>
<proteinExistence type="predicted"/>
<reference evidence="2 3" key="1">
    <citation type="submission" date="2016-11" db="EMBL/GenBank/DDBJ databases">
        <authorList>
            <person name="Jaros S."/>
            <person name="Januszkiewicz K."/>
            <person name="Wedrychowicz H."/>
        </authorList>
    </citation>
    <scope>NUCLEOTIDE SEQUENCE [LARGE SCALE GENOMIC DNA]</scope>
    <source>
        <strain evidence="2 3">DSM 18772</strain>
    </source>
</reference>
<dbReference type="Proteomes" id="UP000184510">
    <property type="component" value="Unassembled WGS sequence"/>
</dbReference>
<name>A0A1M6EL16_9BACT</name>
<keyword evidence="3" id="KW-1185">Reference proteome</keyword>
<evidence type="ECO:0000256" key="1">
    <source>
        <dbReference type="SAM" id="MobiDB-lite"/>
    </source>
</evidence>
<dbReference type="EMBL" id="FQYR01000002">
    <property type="protein sequence ID" value="SHI86187.1"/>
    <property type="molecule type" value="Genomic_DNA"/>
</dbReference>